<sequence length="127" mass="14984">MLIYVKKVSMYTDFSGYEHLIEKELNNRPLTITEYKEMINNKKCDYGTFVKNSAAEWFTNNKITIDYPNRFTSLFSPKRYLKENCIIIETKVYSHFNQKRPTNVMSDMSKCDYLAGSCEVKSNEVMI</sequence>
<evidence type="ECO:0000313" key="1">
    <source>
        <dbReference type="Proteomes" id="UP000095283"/>
    </source>
</evidence>
<accession>A0A1I7WGD2</accession>
<name>A0A1I7WGD2_HETBA</name>
<protein>
    <submittedName>
        <fullName evidence="2">YqaJ domain-containing protein</fullName>
    </submittedName>
</protein>
<organism evidence="1 2">
    <name type="scientific">Heterorhabditis bacteriophora</name>
    <name type="common">Entomopathogenic nematode worm</name>
    <dbReference type="NCBI Taxonomy" id="37862"/>
    <lineage>
        <taxon>Eukaryota</taxon>
        <taxon>Metazoa</taxon>
        <taxon>Ecdysozoa</taxon>
        <taxon>Nematoda</taxon>
        <taxon>Chromadorea</taxon>
        <taxon>Rhabditida</taxon>
        <taxon>Rhabditina</taxon>
        <taxon>Rhabditomorpha</taxon>
        <taxon>Strongyloidea</taxon>
        <taxon>Heterorhabditidae</taxon>
        <taxon>Heterorhabditis</taxon>
    </lineage>
</organism>
<dbReference type="PANTHER" id="PTHR31524:SF2">
    <property type="entry name" value="PROTEIN CBG10426"/>
    <property type="match status" value="1"/>
</dbReference>
<reference evidence="2" key="1">
    <citation type="submission" date="2016-11" db="UniProtKB">
        <authorList>
            <consortium name="WormBaseParasite"/>
        </authorList>
    </citation>
    <scope>IDENTIFICATION</scope>
</reference>
<dbReference type="PANTHER" id="PTHR31524">
    <property type="match status" value="1"/>
</dbReference>
<dbReference type="AlphaFoldDB" id="A0A1I7WGD2"/>
<proteinExistence type="predicted"/>
<keyword evidence="1" id="KW-1185">Reference proteome</keyword>
<dbReference type="WBParaSite" id="Hba_03990">
    <property type="protein sequence ID" value="Hba_03990"/>
    <property type="gene ID" value="Hba_03990"/>
</dbReference>
<evidence type="ECO:0000313" key="2">
    <source>
        <dbReference type="WBParaSite" id="Hba_03990"/>
    </source>
</evidence>
<dbReference type="Proteomes" id="UP000095283">
    <property type="component" value="Unplaced"/>
</dbReference>